<dbReference type="RefSeq" id="WP_085111457.1">
    <property type="nucleotide sequence ID" value="NZ_JACKSN010000060.1"/>
</dbReference>
<dbReference type="InterPro" id="IPR003737">
    <property type="entry name" value="GlcNAc_PI_deacetylase-related"/>
</dbReference>
<organism evidence="2 3">
    <name type="scientific">Mycolicibacillus trivialis</name>
    <dbReference type="NCBI Taxonomy" id="1798"/>
    <lineage>
        <taxon>Bacteria</taxon>
        <taxon>Bacillati</taxon>
        <taxon>Actinomycetota</taxon>
        <taxon>Actinomycetes</taxon>
        <taxon>Mycobacteriales</taxon>
        <taxon>Mycobacteriaceae</taxon>
        <taxon>Mycolicibacillus</taxon>
    </lineage>
</organism>
<protein>
    <submittedName>
        <fullName evidence="2">GlcNAc-PI de-N-acetylase</fullName>
    </submittedName>
</protein>
<keyword evidence="3" id="KW-1185">Reference proteome</keyword>
<accession>A0A1X2EE08</accession>
<dbReference type="Pfam" id="PF02585">
    <property type="entry name" value="PIG-L"/>
    <property type="match status" value="1"/>
</dbReference>
<dbReference type="PANTHER" id="PTHR12993">
    <property type="entry name" value="N-ACETYLGLUCOSAMINYL-PHOSPHATIDYLINOSITOL DE-N-ACETYLASE-RELATED"/>
    <property type="match status" value="1"/>
</dbReference>
<name>A0A1X2EE08_9MYCO</name>
<dbReference type="Gene3D" id="3.40.50.10320">
    <property type="entry name" value="LmbE-like"/>
    <property type="match status" value="1"/>
</dbReference>
<dbReference type="SUPFAM" id="SSF102588">
    <property type="entry name" value="LmbE-like"/>
    <property type="match status" value="1"/>
</dbReference>
<evidence type="ECO:0000313" key="2">
    <source>
        <dbReference type="EMBL" id="ORW98715.1"/>
    </source>
</evidence>
<dbReference type="STRING" id="1798.AWC30_01255"/>
<reference evidence="2 3" key="1">
    <citation type="submission" date="2016-01" db="EMBL/GenBank/DDBJ databases">
        <title>The new phylogeny of the genus Mycobacterium.</title>
        <authorList>
            <person name="Tarcisio F."/>
            <person name="Conor M."/>
            <person name="Antonella G."/>
            <person name="Elisabetta G."/>
            <person name="Giulia F.S."/>
            <person name="Sara T."/>
            <person name="Anna F."/>
            <person name="Clotilde B."/>
            <person name="Roberto B."/>
            <person name="Veronica D.S."/>
            <person name="Fabio R."/>
            <person name="Monica P."/>
            <person name="Olivier J."/>
            <person name="Enrico T."/>
            <person name="Nicola S."/>
        </authorList>
    </citation>
    <scope>NUCLEOTIDE SEQUENCE [LARGE SCALE GENOMIC DNA]</scope>
    <source>
        <strain evidence="2 3">DSM 44153</strain>
    </source>
</reference>
<dbReference type="OrthoDB" id="3514174at2"/>
<dbReference type="InterPro" id="IPR024078">
    <property type="entry name" value="LmbE-like_dom_sf"/>
</dbReference>
<sequence length="226" mass="24580">MSAIQPFPTDWQSALVLVPHPDDPEYGLSAAVAKWTAAGRTVRYELACRGEAGIEGMAPEQAGPIRAEEQRRSAAIVGVDHVEFWDFPDSKIRNTAALRDRIAARISALCPDVVFSIYGGGEWGPGMPNQRDHMEFAAAVTEAFDQLTDPPRWLFQFGPEPTHIETVDDYLEAAVDALAAHKKYLSVLDPDTPVREQAAAVIEMTVGTAPQTGARVVGFIRLRGPA</sequence>
<proteinExistence type="predicted"/>
<dbReference type="PANTHER" id="PTHR12993:SF28">
    <property type="entry name" value="LMBE FAMILY PROTEIN"/>
    <property type="match status" value="1"/>
</dbReference>
<dbReference type="AlphaFoldDB" id="A0A1X2EE08"/>
<evidence type="ECO:0000313" key="3">
    <source>
        <dbReference type="Proteomes" id="UP000193090"/>
    </source>
</evidence>
<dbReference type="Proteomes" id="UP000193090">
    <property type="component" value="Unassembled WGS sequence"/>
</dbReference>
<dbReference type="GO" id="GO:0016811">
    <property type="term" value="F:hydrolase activity, acting on carbon-nitrogen (but not peptide) bonds, in linear amides"/>
    <property type="evidence" value="ECO:0007669"/>
    <property type="project" value="TreeGrafter"/>
</dbReference>
<evidence type="ECO:0000256" key="1">
    <source>
        <dbReference type="ARBA" id="ARBA00022833"/>
    </source>
</evidence>
<dbReference type="GO" id="GO:0016137">
    <property type="term" value="P:glycoside metabolic process"/>
    <property type="evidence" value="ECO:0007669"/>
    <property type="project" value="UniProtKB-ARBA"/>
</dbReference>
<keyword evidence="1" id="KW-0862">Zinc</keyword>
<dbReference type="EMBL" id="LQPZ01000057">
    <property type="protein sequence ID" value="ORW98715.1"/>
    <property type="molecule type" value="Genomic_DNA"/>
</dbReference>
<comment type="caution">
    <text evidence="2">The sequence shown here is derived from an EMBL/GenBank/DDBJ whole genome shotgun (WGS) entry which is preliminary data.</text>
</comment>
<gene>
    <name evidence="2" type="ORF">AWC30_01255</name>
</gene>